<comment type="caution">
    <text evidence="1">The sequence shown here is derived from an EMBL/GenBank/DDBJ whole genome shotgun (WGS) entry which is preliminary data.</text>
</comment>
<keyword evidence="2" id="KW-1185">Reference proteome</keyword>
<organism evidence="1 2">
    <name type="scientific">Naganishia friedmannii</name>
    <dbReference type="NCBI Taxonomy" id="89922"/>
    <lineage>
        <taxon>Eukaryota</taxon>
        <taxon>Fungi</taxon>
        <taxon>Dikarya</taxon>
        <taxon>Basidiomycota</taxon>
        <taxon>Agaricomycotina</taxon>
        <taxon>Tremellomycetes</taxon>
        <taxon>Filobasidiales</taxon>
        <taxon>Filobasidiaceae</taxon>
        <taxon>Naganishia</taxon>
    </lineage>
</organism>
<reference evidence="1" key="1">
    <citation type="submission" date="2023-04" db="EMBL/GenBank/DDBJ databases">
        <title>Draft Genome sequencing of Naganishia species isolated from polar environments using Oxford Nanopore Technology.</title>
        <authorList>
            <person name="Leo P."/>
            <person name="Venkateswaran K."/>
        </authorList>
    </citation>
    <scope>NUCLEOTIDE SEQUENCE</scope>
    <source>
        <strain evidence="1">MNA-CCFEE 5423</strain>
    </source>
</reference>
<dbReference type="Proteomes" id="UP001227268">
    <property type="component" value="Unassembled WGS sequence"/>
</dbReference>
<evidence type="ECO:0000313" key="1">
    <source>
        <dbReference type="EMBL" id="KAJ9103127.1"/>
    </source>
</evidence>
<protein>
    <submittedName>
        <fullName evidence="1">Uncharacterized protein</fullName>
    </submittedName>
</protein>
<proteinExistence type="predicted"/>
<accession>A0ACC2VXH8</accession>
<gene>
    <name evidence="1" type="ORF">QFC21_002549</name>
</gene>
<sequence length="387" mass="43209">MSSQGQQIASVVEDIASDESELKRPPEWIAPTSWDLQEFDTLLKYAFSITCTLNRIFVGKQGQAVQDRVSAENLDGLAGIQETWKLVTRPLQDINFALTQAIIESALGPLQTFQQSILDTGVRLQLLMPSVVSKVQSKLITPYNIQAQLELFRGSVSRALEQVQFTLLLQFLRRRLWRLNSVMRIDPDRIQEECSLFPEQVAEDEEVMAYEHEGASERLTLQECQTVASDPLQLASAYTRKTRGRRRRERLEGSHAELFVKDTLQFTGRHLKKQAERESAKPSSIPDLSLNSHSLLEEHSGISNDARMIRCLSVLPRAETCLTVSQWIAHAETREHLGEILAAYLGVIFPLLKEGLREDASIDASSHGGNTDEHSSGLGSMAATVGG</sequence>
<dbReference type="EMBL" id="JASBWT010000007">
    <property type="protein sequence ID" value="KAJ9103127.1"/>
    <property type="molecule type" value="Genomic_DNA"/>
</dbReference>
<name>A0ACC2VXH8_9TREE</name>
<evidence type="ECO:0000313" key="2">
    <source>
        <dbReference type="Proteomes" id="UP001227268"/>
    </source>
</evidence>